<keyword evidence="2" id="KW-1185">Reference proteome</keyword>
<dbReference type="Proteomes" id="UP001629249">
    <property type="component" value="Unassembled WGS sequence"/>
</dbReference>
<sequence>RAMIDLQRSLSPTLAALLLKEFSPEQVNEWTSTAALDAEGEQLVMRRFLTGLEEHRLDLRSEDGGEVFFDVVLGYLEALLDPGTDSFARSGIQDTASSATTVWARMSDVQQTALWREAAKLHADIAPLVSKRMGEA</sequence>
<dbReference type="RefSeq" id="WP_408336503.1">
    <property type="nucleotide sequence ID" value="NZ_JAQQFH010000085.1"/>
</dbReference>
<feature type="non-terminal residue" evidence="1">
    <location>
        <position position="1"/>
    </location>
</feature>
<protein>
    <submittedName>
        <fullName evidence="1">Uncharacterized protein</fullName>
    </submittedName>
</protein>
<organism evidence="1 2">
    <name type="scientific">Paraburkholderia agricolaris</name>
    <dbReference type="NCBI Taxonomy" id="2152888"/>
    <lineage>
        <taxon>Bacteria</taxon>
        <taxon>Pseudomonadati</taxon>
        <taxon>Pseudomonadota</taxon>
        <taxon>Betaproteobacteria</taxon>
        <taxon>Burkholderiales</taxon>
        <taxon>Burkholderiaceae</taxon>
        <taxon>Paraburkholderia</taxon>
    </lineage>
</organism>
<comment type="caution">
    <text evidence="1">The sequence shown here is derived from an EMBL/GenBank/DDBJ whole genome shotgun (WGS) entry which is preliminary data.</text>
</comment>
<dbReference type="EMBL" id="JAQQFN010000075">
    <property type="protein sequence ID" value="MFL9889228.1"/>
    <property type="molecule type" value="Genomic_DNA"/>
</dbReference>
<evidence type="ECO:0000313" key="1">
    <source>
        <dbReference type="EMBL" id="MFL9889228.1"/>
    </source>
</evidence>
<evidence type="ECO:0000313" key="2">
    <source>
        <dbReference type="Proteomes" id="UP001629249"/>
    </source>
</evidence>
<name>A0ABW9A3F0_9BURK</name>
<accession>A0ABW9A3F0</accession>
<proteinExistence type="predicted"/>
<gene>
    <name evidence="1" type="ORF">PQR66_39865</name>
</gene>
<reference evidence="1 2" key="1">
    <citation type="journal article" date="2024" name="Chem. Sci.">
        <title>Discovery of megapolipeptins by genome mining of a Burkholderiales bacteria collection.</title>
        <authorList>
            <person name="Paulo B.S."/>
            <person name="Recchia M.J.J."/>
            <person name="Lee S."/>
            <person name="Fergusson C.H."/>
            <person name="Romanowski S.B."/>
            <person name="Hernandez A."/>
            <person name="Krull N."/>
            <person name="Liu D.Y."/>
            <person name="Cavanagh H."/>
            <person name="Bos A."/>
            <person name="Gray C.A."/>
            <person name="Murphy B.T."/>
            <person name="Linington R.G."/>
            <person name="Eustaquio A.S."/>
        </authorList>
    </citation>
    <scope>NUCLEOTIDE SEQUENCE [LARGE SCALE GENOMIC DNA]</scope>
    <source>
        <strain evidence="1 2">RL16-012-BIC-B</strain>
    </source>
</reference>